<proteinExistence type="inferred from homology"/>
<dbReference type="InterPro" id="IPR050476">
    <property type="entry name" value="Insect_CytP450_Detox"/>
</dbReference>
<comment type="cofactor">
    <cofactor evidence="1 13">
        <name>heme</name>
        <dbReference type="ChEBI" id="CHEBI:30413"/>
    </cofactor>
</comment>
<evidence type="ECO:0000256" key="2">
    <source>
        <dbReference type="ARBA" id="ARBA00004174"/>
    </source>
</evidence>
<dbReference type="GO" id="GO:0004497">
    <property type="term" value="F:monooxygenase activity"/>
    <property type="evidence" value="ECO:0007669"/>
    <property type="project" value="UniProtKB-KW"/>
</dbReference>
<keyword evidence="9 14" id="KW-0560">Oxidoreductase</keyword>
<dbReference type="PANTHER" id="PTHR24292:SF93">
    <property type="entry name" value="CYTOCHROME P450 310A1-RELATED"/>
    <property type="match status" value="1"/>
</dbReference>
<keyword evidence="5 13" id="KW-0349">Heme</keyword>
<organism evidence="15 16">
    <name type="scientific">Hermetia illucens</name>
    <name type="common">Black soldier fly</name>
    <dbReference type="NCBI Taxonomy" id="343691"/>
    <lineage>
        <taxon>Eukaryota</taxon>
        <taxon>Metazoa</taxon>
        <taxon>Ecdysozoa</taxon>
        <taxon>Arthropoda</taxon>
        <taxon>Hexapoda</taxon>
        <taxon>Insecta</taxon>
        <taxon>Pterygota</taxon>
        <taxon>Neoptera</taxon>
        <taxon>Endopterygota</taxon>
        <taxon>Diptera</taxon>
        <taxon>Brachycera</taxon>
        <taxon>Stratiomyomorpha</taxon>
        <taxon>Stratiomyidae</taxon>
        <taxon>Hermetiinae</taxon>
        <taxon>Hermetia</taxon>
    </lineage>
</organism>
<comment type="similarity">
    <text evidence="4 14">Belongs to the cytochrome P450 family.</text>
</comment>
<dbReference type="PROSITE" id="PS00086">
    <property type="entry name" value="CYTOCHROME_P450"/>
    <property type="match status" value="1"/>
</dbReference>
<accession>A0A7R8YRJ4</accession>
<keyword evidence="16" id="KW-1185">Reference proteome</keyword>
<dbReference type="InterPro" id="IPR002401">
    <property type="entry name" value="Cyt_P450_E_grp-I"/>
</dbReference>
<evidence type="ECO:0000256" key="8">
    <source>
        <dbReference type="ARBA" id="ARBA00022848"/>
    </source>
</evidence>
<evidence type="ECO:0000256" key="6">
    <source>
        <dbReference type="ARBA" id="ARBA00022723"/>
    </source>
</evidence>
<dbReference type="InterPro" id="IPR001128">
    <property type="entry name" value="Cyt_P450"/>
</dbReference>
<gene>
    <name evidence="15" type="ORF">HERILL_LOCUS2757</name>
</gene>
<dbReference type="FunFam" id="1.10.630.10:FF:000042">
    <property type="entry name" value="Cytochrome P450"/>
    <property type="match status" value="1"/>
</dbReference>
<keyword evidence="11 14" id="KW-0503">Monooxygenase</keyword>
<keyword evidence="6 13" id="KW-0479">Metal-binding</keyword>
<dbReference type="PRINTS" id="PR00385">
    <property type="entry name" value="P450"/>
</dbReference>
<dbReference type="CDD" id="cd11056">
    <property type="entry name" value="CYP6-like"/>
    <property type="match status" value="1"/>
</dbReference>
<evidence type="ECO:0000256" key="12">
    <source>
        <dbReference type="ARBA" id="ARBA00023136"/>
    </source>
</evidence>
<evidence type="ECO:0000256" key="9">
    <source>
        <dbReference type="ARBA" id="ARBA00023002"/>
    </source>
</evidence>
<keyword evidence="8" id="KW-0492">Microsome</keyword>
<protein>
    <recommendedName>
        <fullName evidence="17">Cytochrome P450</fullName>
    </recommendedName>
</protein>
<reference evidence="15 16" key="1">
    <citation type="submission" date="2020-11" db="EMBL/GenBank/DDBJ databases">
        <authorList>
            <person name="Wallbank WR R."/>
            <person name="Pardo Diaz C."/>
            <person name="Kozak K."/>
            <person name="Martin S."/>
            <person name="Jiggins C."/>
            <person name="Moest M."/>
            <person name="Warren A I."/>
            <person name="Generalovic N T."/>
            <person name="Byers J.R.P. K."/>
            <person name="Montejo-Kovacevich G."/>
            <person name="Yen C E."/>
        </authorList>
    </citation>
    <scope>NUCLEOTIDE SEQUENCE [LARGE SCALE GENOMIC DNA]</scope>
</reference>
<dbReference type="GO" id="GO:0016705">
    <property type="term" value="F:oxidoreductase activity, acting on paired donors, with incorporation or reduction of molecular oxygen"/>
    <property type="evidence" value="ECO:0007669"/>
    <property type="project" value="InterPro"/>
</dbReference>
<dbReference type="GO" id="GO:0020037">
    <property type="term" value="F:heme binding"/>
    <property type="evidence" value="ECO:0007669"/>
    <property type="project" value="InterPro"/>
</dbReference>
<comment type="subcellular location">
    <subcellularLocation>
        <location evidence="3">Endoplasmic reticulum membrane</location>
        <topology evidence="3">Peripheral membrane protein</topology>
    </subcellularLocation>
    <subcellularLocation>
        <location evidence="2">Microsome membrane</location>
        <topology evidence="2">Peripheral membrane protein</topology>
    </subcellularLocation>
</comment>
<evidence type="ECO:0008006" key="17">
    <source>
        <dbReference type="Google" id="ProtNLM"/>
    </source>
</evidence>
<evidence type="ECO:0000256" key="4">
    <source>
        <dbReference type="ARBA" id="ARBA00010617"/>
    </source>
</evidence>
<name>A0A7R8YRJ4_HERIL</name>
<dbReference type="AlphaFoldDB" id="A0A7R8YRJ4"/>
<dbReference type="Proteomes" id="UP000594454">
    <property type="component" value="Chromosome 1"/>
</dbReference>
<evidence type="ECO:0000256" key="7">
    <source>
        <dbReference type="ARBA" id="ARBA00022824"/>
    </source>
</evidence>
<dbReference type="GO" id="GO:0005789">
    <property type="term" value="C:endoplasmic reticulum membrane"/>
    <property type="evidence" value="ECO:0007669"/>
    <property type="project" value="UniProtKB-SubCell"/>
</dbReference>
<dbReference type="Pfam" id="PF00067">
    <property type="entry name" value="p450"/>
    <property type="match status" value="1"/>
</dbReference>
<dbReference type="GO" id="GO:0005506">
    <property type="term" value="F:iron ion binding"/>
    <property type="evidence" value="ECO:0007669"/>
    <property type="project" value="InterPro"/>
</dbReference>
<evidence type="ECO:0000256" key="13">
    <source>
        <dbReference type="PIRSR" id="PIRSR602401-1"/>
    </source>
</evidence>
<dbReference type="InterPro" id="IPR036396">
    <property type="entry name" value="Cyt_P450_sf"/>
</dbReference>
<evidence type="ECO:0000313" key="15">
    <source>
        <dbReference type="EMBL" id="CAD7079544.1"/>
    </source>
</evidence>
<feature type="binding site" description="axial binding residue" evidence="13">
    <location>
        <position position="410"/>
    </location>
    <ligand>
        <name>heme</name>
        <dbReference type="ChEBI" id="CHEBI:30413"/>
    </ligand>
    <ligandPart>
        <name>Fe</name>
        <dbReference type="ChEBI" id="CHEBI:18248"/>
    </ligandPart>
</feature>
<dbReference type="InParanoid" id="A0A7R8YRJ4"/>
<sequence length="464" mass="53286">MSSLVKREASFGMNIYQLYESTKEPFIGIYLFFRPALLIRDAELARRILTVDFNYFHDRGVHSNERTNPLSGNLFSLPGEKWKNLRTKLTPTFTSGKLKNMFTTLEDVGNAMLEYLRDEIPSGRKTIELRSLTTMYAADVIASTFFGLNINTFKDTNNSFHNLRYKLNQNTFFRTLASSANFLCPKLVDMFHLYLVNKAIVKYMVDLVKDTMEYREQNNVTRKDFMQLLLQLRNTGEVKEDGDWTTGSAKDGRKSLTIEQCAAQAFIFYIAGLETTAATVSFCLYELAQNEDVKNKLLKDINETLEKHNGEFTYDCIQDMKYLDLCILETIRKYPGLPILNRECTKTYQIPHSEYVIEEGTAVVISLMGLHRDPEYFPDPLKFMPERFLDGQRNYNDVAYFPFGEGPRTCIGLRQGKLSAKVALVKILTSFKVDAVEKQEIEFDNFSVGLIPKDGANVVLTRIE</sequence>
<dbReference type="EMBL" id="LR899009">
    <property type="protein sequence ID" value="CAD7079544.1"/>
    <property type="molecule type" value="Genomic_DNA"/>
</dbReference>
<evidence type="ECO:0000256" key="10">
    <source>
        <dbReference type="ARBA" id="ARBA00023004"/>
    </source>
</evidence>
<dbReference type="Gene3D" id="1.10.630.10">
    <property type="entry name" value="Cytochrome P450"/>
    <property type="match status" value="1"/>
</dbReference>
<evidence type="ECO:0000256" key="3">
    <source>
        <dbReference type="ARBA" id="ARBA00004406"/>
    </source>
</evidence>
<keyword evidence="10 13" id="KW-0408">Iron</keyword>
<dbReference type="InterPro" id="IPR017972">
    <property type="entry name" value="Cyt_P450_CS"/>
</dbReference>
<dbReference type="FunCoup" id="A0A7R8YRJ4">
    <property type="interactions" value="82"/>
</dbReference>
<evidence type="ECO:0000256" key="1">
    <source>
        <dbReference type="ARBA" id="ARBA00001971"/>
    </source>
</evidence>
<keyword evidence="7" id="KW-0256">Endoplasmic reticulum</keyword>
<evidence type="ECO:0000256" key="5">
    <source>
        <dbReference type="ARBA" id="ARBA00022617"/>
    </source>
</evidence>
<evidence type="ECO:0000256" key="11">
    <source>
        <dbReference type="ARBA" id="ARBA00023033"/>
    </source>
</evidence>
<evidence type="ECO:0000313" key="16">
    <source>
        <dbReference type="Proteomes" id="UP000594454"/>
    </source>
</evidence>
<dbReference type="PRINTS" id="PR00463">
    <property type="entry name" value="EP450I"/>
</dbReference>
<dbReference type="SUPFAM" id="SSF48264">
    <property type="entry name" value="Cytochrome P450"/>
    <property type="match status" value="1"/>
</dbReference>
<evidence type="ECO:0000256" key="14">
    <source>
        <dbReference type="RuleBase" id="RU000461"/>
    </source>
</evidence>
<dbReference type="PANTHER" id="PTHR24292">
    <property type="entry name" value="CYTOCHROME P450"/>
    <property type="match status" value="1"/>
</dbReference>
<keyword evidence="12" id="KW-0472">Membrane</keyword>
<dbReference type="OrthoDB" id="2789670at2759"/>